<keyword evidence="4 15" id="KW-0167">Capsid protein</keyword>
<dbReference type="Gene3D" id="2.170.9.10">
    <property type="entry name" value="Adenovirus Type 2 Hexon, domain 1"/>
    <property type="match status" value="1"/>
</dbReference>
<dbReference type="Pfam" id="PF01065">
    <property type="entry name" value="Adeno_hexon"/>
    <property type="match status" value="1"/>
</dbReference>
<comment type="function">
    <text evidence="13">Major capsid protein that self-associates to form 240 hexon trimers, each in the shape of a hexagon, building most of the pseudo T=25 capsid. Assembled into trimeric units with the help of the chaperone shutoff protein. Transported by pre-protein VI to the nucleus where it associates with other structural proteins to form an empty capsid. Might be involved, through its interaction with host dyneins, in the intracellular microtubule-dependent transport of incoming viral capsid to the nucleus.</text>
</comment>
<keyword evidence="12" id="KW-1160">Virus entry into host cell</keyword>
<evidence type="ECO:0000256" key="6">
    <source>
        <dbReference type="ARBA" id="ARBA00022581"/>
    </source>
</evidence>
<keyword evidence="5 15" id="KW-1048">Host nucleus</keyword>
<evidence type="ECO:0000256" key="3">
    <source>
        <dbReference type="ARBA" id="ARBA00022553"/>
    </source>
</evidence>
<comment type="similarity">
    <text evidence="1 15">Belongs to the adenoviridae hexon protein family.</text>
</comment>
<dbReference type="EMBL" id="AF338822">
    <property type="protein sequence ID" value="AAL73247.1"/>
    <property type="molecule type" value="Genomic_DNA"/>
</dbReference>
<evidence type="ECO:0000256" key="15">
    <source>
        <dbReference type="RuleBase" id="RU361265"/>
    </source>
</evidence>
<evidence type="ECO:0000256" key="12">
    <source>
        <dbReference type="ARBA" id="ARBA00023296"/>
    </source>
</evidence>
<dbReference type="Pfam" id="PF03678">
    <property type="entry name" value="Adeno_hexon_C"/>
    <property type="match status" value="1"/>
</dbReference>
<accession>Q8V5K8</accession>
<comment type="subcellular location">
    <subcellularLocation>
        <location evidence="15">Virion</location>
    </subcellularLocation>
    <subcellularLocation>
        <location evidence="15">Host nucleus</location>
    </subcellularLocation>
</comment>
<evidence type="ECO:0000313" key="18">
    <source>
        <dbReference type="EMBL" id="AAL73247.1"/>
    </source>
</evidence>
<evidence type="ECO:0000256" key="1">
    <source>
        <dbReference type="ARBA" id="ARBA00008659"/>
    </source>
</evidence>
<keyword evidence="11 15" id="KW-1148">T=25 icosahedral capsid protein</keyword>
<feature type="domain" description="Adenovirus Pll hexon N-terminal" evidence="16">
    <location>
        <begin position="2"/>
        <end position="576"/>
    </location>
</feature>
<dbReference type="Gene3D" id="3.90.249.10">
    <property type="entry name" value="Hexon Major Viral Coat Protein, domain 3"/>
    <property type="match status" value="2"/>
</dbReference>
<feature type="domain" description="Adenovirus Pll hexon C-terminal" evidence="17">
    <location>
        <begin position="577"/>
        <end position="811"/>
    </location>
</feature>
<keyword evidence="3" id="KW-0597">Phosphoprotein</keyword>
<name>Q8V5K8_9ADEN</name>
<keyword evidence="9" id="KW-1177">Microtubular inwards viral transport</keyword>
<proteinExistence type="evidence at transcript level"/>
<evidence type="ECO:0000256" key="7">
    <source>
        <dbReference type="ARBA" id="ARBA00022844"/>
    </source>
</evidence>
<comment type="induction">
    <text evidence="15">Expressed in the late phase of the viral replicative cycle.</text>
</comment>
<keyword evidence="10" id="KW-1176">Cytoplasmic inwards viral transport</keyword>
<dbReference type="InterPro" id="IPR016112">
    <property type="entry name" value="VP_dsDNA_II"/>
</dbReference>
<comment type="subunit">
    <text evidence="15">Homotrimer.</text>
</comment>
<dbReference type="GO" id="GO:0046718">
    <property type="term" value="P:symbiont entry into host cell"/>
    <property type="evidence" value="ECO:0007669"/>
    <property type="project" value="UniProtKB-UniRule"/>
</dbReference>
<reference evidence="18" key="1">
    <citation type="submission" date="2001-01" db="EMBL/GenBank/DDBJ databases">
        <title>Molecular phylogeny of possum adenovirus: a new atadenovirus.</title>
        <authorList>
            <person name="Thomson D.M."/>
            <person name="Harrach B."/>
            <person name="Meers J."/>
        </authorList>
    </citation>
    <scope>NUCLEOTIDE SEQUENCE</scope>
</reference>
<evidence type="ECO:0000259" key="16">
    <source>
        <dbReference type="Pfam" id="PF01065"/>
    </source>
</evidence>
<protein>
    <recommendedName>
        <fullName evidence="2 15">Hexon protein</fullName>
        <shortName evidence="15">CP-H</shortName>
    </recommendedName>
    <alternativeName>
        <fullName evidence="14 15">Protein II</fullName>
    </alternativeName>
</protein>
<evidence type="ECO:0000256" key="14">
    <source>
        <dbReference type="ARBA" id="ARBA00032254"/>
    </source>
</evidence>
<dbReference type="Gene3D" id="3.90.39.10">
    <property type="entry name" value="Hexon Major Viral Coat Protein, domain 2"/>
    <property type="match status" value="1"/>
</dbReference>
<evidence type="ECO:0000256" key="13">
    <source>
        <dbReference type="ARBA" id="ARBA00024662"/>
    </source>
</evidence>
<sequence>MEPQREFFHIAGRNAREYLSENLVQFISATQTFFNLGDKFRDPFVAPSSGVTTDRSQKLQLRIVPIQTEDNESFYKARFTLNIGDNRVADLGSAYFDIEGILDRGPSFKPYGGTAYNPLAPKSALPNTAVTEGTTLKYYAQLPQLYSITDNGVNASTQQTVSSVIPDPQLGQYNYDEIDDADYTQKGGIGRVIGNDSTGDAYTAHGLYALPQSEQGNISTATIERVYVNSRVTNNAISGVMAVDTIERLHPDSHIVDYQDDAQVTTAGDRINYIGFRDNFIGLMYYNTGSNTGVFSSQTQQLNIVLDLNDRNSELSYQYLIADITDRYRYFALWNQAVDSYDPFVRVIENDGYEEGPPCFTFPLNGMQNPFSSPDSSTVVTNTGATAAGTGYIAYGNIPSMEMNLTANLQRTFLWANVAMYLPDRLKSSPANVDLPTNTQSYGYINSRIPLPNIIDTWTNIGAKWSLDVMDNINPFNHHRNMGLKYRSQLLGNGRYCKFRIQVPQKFFAIKNLLLLPGTYNYEWFFRKDPNMILQSTLGNDLRYDGASITYTAVNLYISFFPMNYDTVSELELMLRNSTNDQNFSDYLGAVNNLYQIPANTSTVVVNIPDRSWGAFRGWSFNRVKATETPMIGSTRDPNFTYSGTIPILDGTFYLSHTFQKVSIQWDSSVPWPGDDRMLIPNWFEVKRDTNSDPEGYCMSQTSITKDWYFVQMAASYNQGYQGYRLPSTNRYYGFIENFQPMSRQIPEYSTTDGLYDLYSYYVANPDSLPIWNNCGLQPPTAPPYNPMMRNAGHLYATNWPYPLTGKNAVSKQVTEKKFLCDKYMWQIPFSSNFLNMGNLTDLGQNVLYANSSHSLNMIFSVDAMDEPTYLFLLFGVFDQVVINQPTRSGISVAYMRLPFAAGSAAS</sequence>
<keyword evidence="7 15" id="KW-0946">Virion</keyword>
<keyword evidence="6" id="KW-0945">Host-virus interaction</keyword>
<evidence type="ECO:0000256" key="2">
    <source>
        <dbReference type="ARBA" id="ARBA00019716"/>
    </source>
</evidence>
<dbReference type="GO" id="GO:0075521">
    <property type="term" value="P:microtubule-dependent intracellular transport of viral material towards nucleus"/>
    <property type="evidence" value="ECO:0007669"/>
    <property type="project" value="UniProtKB-UniRule"/>
</dbReference>
<dbReference type="InterPro" id="IPR016108">
    <property type="entry name" value="Adenovirus_Pll_hexon_C"/>
</dbReference>
<evidence type="ECO:0000256" key="5">
    <source>
        <dbReference type="ARBA" id="ARBA00022562"/>
    </source>
</evidence>
<keyword evidence="8 15" id="KW-0426">Late protein</keyword>
<dbReference type="Gene3D" id="2.70.9.10">
    <property type="entry name" value="Adenovirus Type 2 Hexon, domain 4"/>
    <property type="match status" value="1"/>
</dbReference>
<organism evidence="18">
    <name type="scientific">Possum atadenovirus A</name>
    <dbReference type="NCBI Taxonomy" id="121816"/>
    <lineage>
        <taxon>Viruses</taxon>
        <taxon>Varidnaviria</taxon>
        <taxon>Bamfordvirae</taxon>
        <taxon>Preplasmiviricota</taxon>
        <taxon>Polisuviricotina</taxon>
        <taxon>Pharingeaviricetes</taxon>
        <taxon>Rowavirales</taxon>
        <taxon>Adenoviridae</taxon>
        <taxon>Barthadenovirus</taxon>
        <taxon>Barthadenovirus vulpeculae</taxon>
    </lineage>
</organism>
<dbReference type="InterPro" id="IPR044942">
    <property type="entry name" value="Adenovirus_Pll_hexon_sub2"/>
</dbReference>
<evidence type="ECO:0000256" key="4">
    <source>
        <dbReference type="ARBA" id="ARBA00022561"/>
    </source>
</evidence>
<dbReference type="GO" id="GO:0043657">
    <property type="term" value="C:host cell"/>
    <property type="evidence" value="ECO:0007669"/>
    <property type="project" value="GOC"/>
</dbReference>
<dbReference type="InterPro" id="IPR016110">
    <property type="entry name" value="Adenovirus_Pll_hexon_sub3"/>
</dbReference>
<evidence type="ECO:0000259" key="17">
    <source>
        <dbReference type="Pfam" id="PF03678"/>
    </source>
</evidence>
<dbReference type="SUPFAM" id="SSF49749">
    <property type="entry name" value="Group II dsDNA viruses VP"/>
    <property type="match status" value="2"/>
</dbReference>
<dbReference type="InterPro" id="IPR016107">
    <property type="entry name" value="Adenovirus_Pll_hexon_N"/>
</dbReference>
<evidence type="ECO:0000256" key="11">
    <source>
        <dbReference type="ARBA" id="ARBA00023275"/>
    </source>
</evidence>
<evidence type="ECO:0000256" key="10">
    <source>
        <dbReference type="ARBA" id="ARBA00023120"/>
    </source>
</evidence>
<dbReference type="GO" id="GO:0042025">
    <property type="term" value="C:host cell nucleus"/>
    <property type="evidence" value="ECO:0007669"/>
    <property type="project" value="UniProtKB-SubCell"/>
</dbReference>
<evidence type="ECO:0000256" key="9">
    <source>
        <dbReference type="ARBA" id="ARBA00022952"/>
    </source>
</evidence>
<dbReference type="GO" id="GO:0039623">
    <property type="term" value="C:T=25 icosahedral viral capsid"/>
    <property type="evidence" value="ECO:0007669"/>
    <property type="project" value="UniProtKB-UniRule"/>
</dbReference>
<evidence type="ECO:0000256" key="8">
    <source>
        <dbReference type="ARBA" id="ARBA00022921"/>
    </source>
</evidence>